<accession>A0A1A7PR36</accession>
<dbReference type="STRING" id="505345.QV06_07570"/>
<reference evidence="2 3" key="1">
    <citation type="submission" date="2014-11" db="EMBL/GenBank/DDBJ databases">
        <title>Pan-genome of Gallibacterium spp.</title>
        <authorList>
            <person name="Kudirkiene E."/>
            <person name="Bojesen A.M."/>
        </authorList>
    </citation>
    <scope>NUCLEOTIDE SEQUENCE [LARGE SCALE GENOMIC DNA]</scope>
    <source>
        <strain evidence="2 3">59/S3/89</strain>
    </source>
</reference>
<proteinExistence type="predicted"/>
<dbReference type="RefSeq" id="WP_065237610.1">
    <property type="nucleotide sequence ID" value="NZ_JTJR01000029.1"/>
</dbReference>
<evidence type="ECO:0000313" key="3">
    <source>
        <dbReference type="Proteomes" id="UP000092626"/>
    </source>
</evidence>
<comment type="caution">
    <text evidence="2">The sequence shown here is derived from an EMBL/GenBank/DDBJ whole genome shotgun (WGS) entry which is preliminary data.</text>
</comment>
<gene>
    <name evidence="2" type="ORF">QV06_07570</name>
</gene>
<feature type="transmembrane region" description="Helical" evidence="1">
    <location>
        <begin position="7"/>
        <end position="28"/>
    </location>
</feature>
<organism evidence="2 3">
    <name type="scientific">Gallibacterium genomosp. 3</name>
    <dbReference type="NCBI Taxonomy" id="505345"/>
    <lineage>
        <taxon>Bacteria</taxon>
        <taxon>Pseudomonadati</taxon>
        <taxon>Pseudomonadota</taxon>
        <taxon>Gammaproteobacteria</taxon>
        <taxon>Pasteurellales</taxon>
        <taxon>Pasteurellaceae</taxon>
        <taxon>Gallibacterium</taxon>
    </lineage>
</organism>
<evidence type="ECO:0000256" key="1">
    <source>
        <dbReference type="SAM" id="Phobius"/>
    </source>
</evidence>
<protein>
    <submittedName>
        <fullName evidence="2">Uncharacterized protein</fullName>
    </submittedName>
</protein>
<name>A0A1A7PR36_9PAST</name>
<dbReference type="AlphaFoldDB" id="A0A1A7PR36"/>
<dbReference type="EMBL" id="JTJR01000029">
    <property type="protein sequence ID" value="OBX04211.1"/>
    <property type="molecule type" value="Genomic_DNA"/>
</dbReference>
<evidence type="ECO:0000313" key="2">
    <source>
        <dbReference type="EMBL" id="OBX04211.1"/>
    </source>
</evidence>
<keyword evidence="1" id="KW-0812">Transmembrane</keyword>
<keyword evidence="1" id="KW-1133">Transmembrane helix</keyword>
<dbReference type="Proteomes" id="UP000092626">
    <property type="component" value="Unassembled WGS sequence"/>
</dbReference>
<sequence>MKEKIESIIGFAVICCIGYAVYGVYSFFFSSDLSDDYPEIVEYLQCATAAEMLASSEEEIIKVGKKAKAKLVPLIRESGIDSQEFLEINKEIRKELSQDRKKILEIHNSVTCRALRS</sequence>
<keyword evidence="1" id="KW-0472">Membrane</keyword>